<reference evidence="1 2" key="1">
    <citation type="submission" date="2018-07" db="EMBL/GenBank/DDBJ databases">
        <title>Freshwater and sediment microbial communities from various areas in North America, analyzing microbe dynamics in response to fracking.</title>
        <authorList>
            <person name="Lamendella R."/>
        </authorList>
    </citation>
    <scope>NUCLEOTIDE SEQUENCE [LARGE SCALE GENOMIC DNA]</scope>
    <source>
        <strain evidence="1 2">160A</strain>
    </source>
</reference>
<gene>
    <name evidence="1" type="ORF">DFO77_102197</name>
</gene>
<evidence type="ECO:0000313" key="1">
    <source>
        <dbReference type="EMBL" id="RCW39042.1"/>
    </source>
</evidence>
<sequence>MSKMTVLYFKGIVQETADTIMMAIVELEFYPMRGN</sequence>
<dbReference type="Proteomes" id="UP000252733">
    <property type="component" value="Unassembled WGS sequence"/>
</dbReference>
<organism evidence="1 2">
    <name type="scientific">Marinilabilia salmonicolor</name>
    <dbReference type="NCBI Taxonomy" id="989"/>
    <lineage>
        <taxon>Bacteria</taxon>
        <taxon>Pseudomonadati</taxon>
        <taxon>Bacteroidota</taxon>
        <taxon>Bacteroidia</taxon>
        <taxon>Marinilabiliales</taxon>
        <taxon>Marinilabiliaceae</taxon>
        <taxon>Marinilabilia</taxon>
    </lineage>
</organism>
<proteinExistence type="predicted"/>
<evidence type="ECO:0000313" key="2">
    <source>
        <dbReference type="Proteomes" id="UP000252733"/>
    </source>
</evidence>
<dbReference type="EMBL" id="QPIZ01000002">
    <property type="protein sequence ID" value="RCW39042.1"/>
    <property type="molecule type" value="Genomic_DNA"/>
</dbReference>
<name>A0A2T0XFV8_9BACT</name>
<accession>A0A2T0XFV8</accession>
<dbReference type="AlphaFoldDB" id="A0A2T0XFV8"/>
<comment type="caution">
    <text evidence="1">The sequence shown here is derived from an EMBL/GenBank/DDBJ whole genome shotgun (WGS) entry which is preliminary data.</text>
</comment>
<protein>
    <submittedName>
        <fullName evidence="1">Uncharacterized protein</fullName>
    </submittedName>
</protein>
<keyword evidence="2" id="KW-1185">Reference proteome</keyword>